<accession>A0ABS1IUV9</accession>
<feature type="transmembrane region" description="Helical" evidence="1">
    <location>
        <begin position="305"/>
        <end position="324"/>
    </location>
</feature>
<feature type="transmembrane region" description="Helical" evidence="1">
    <location>
        <begin position="82"/>
        <end position="114"/>
    </location>
</feature>
<feature type="transmembrane region" description="Helical" evidence="1">
    <location>
        <begin position="149"/>
        <end position="172"/>
    </location>
</feature>
<name>A0ABS1IUV9_9GAMM</name>
<proteinExistence type="predicted"/>
<evidence type="ECO:0000313" key="3">
    <source>
        <dbReference type="Proteomes" id="UP001296921"/>
    </source>
</evidence>
<keyword evidence="1" id="KW-0472">Membrane</keyword>
<keyword evidence="1" id="KW-1133">Transmembrane helix</keyword>
<comment type="caution">
    <text evidence="2">The sequence shown here is derived from an EMBL/GenBank/DDBJ whole genome shotgun (WGS) entry which is preliminary data.</text>
</comment>
<feature type="transmembrane region" description="Helical" evidence="1">
    <location>
        <begin position="178"/>
        <end position="202"/>
    </location>
</feature>
<sequence>MVYLLSIFLFSCWAYLVDKNKIYKLNLIIPIMLIGIIFSFNRQNQDYQAYLEIFKIPESYAEIGYISLVSIVKELGGSHETIVFFLGVLVAITFYRMAILTKLPALLIILYMIFPMPIDVVQIRNTFMVLFFINSLIDFYRSNIIRSSIFIFLCICFHSVGVLYLIFWTSLFFRNKKYFSYVIKIGIVLSFIIVPFAIKALLIYFNTRTLSAYISNDIKWHSIFIWGVPFLFDLFILKLMINKYLYDAERKKLARILYTILMVITLFMPFLLYVDEINRLFRNAVVIKYFLACIVLPSVPKLNRMIFISYLIAFAVIIGIYYVVQINYDYIIFSFPE</sequence>
<dbReference type="EMBL" id="JADRCR010000008">
    <property type="protein sequence ID" value="MBK5145045.1"/>
    <property type="molecule type" value="Genomic_DNA"/>
</dbReference>
<keyword evidence="1" id="KW-0812">Transmembrane</keyword>
<gene>
    <name evidence="2" type="ORF">I2494_15210</name>
</gene>
<reference evidence="2 3" key="1">
    <citation type="submission" date="2020-11" db="EMBL/GenBank/DDBJ databases">
        <title>Insectihabitans protaetiae gen. nov. sp. nov. and Insectihabitans allomyrinae sp. nov., isolated from larvae of Protaetia brevitarsis seulensis and Allomyrina dichotoma, respectively.</title>
        <authorList>
            <person name="Lee S.D."/>
            <person name="Byeon Y.-S."/>
            <person name="Kim S.-M."/>
            <person name="Yang H.L."/>
            <person name="Kim I.S."/>
        </authorList>
    </citation>
    <scope>NUCLEOTIDE SEQUENCE [LARGE SCALE GENOMIC DNA]</scope>
    <source>
        <strain evidence="2 3">BWR-B9</strain>
    </source>
</reference>
<dbReference type="Proteomes" id="UP001296921">
    <property type="component" value="Unassembled WGS sequence"/>
</dbReference>
<dbReference type="InterPro" id="IPR049458">
    <property type="entry name" value="EpsG-like"/>
</dbReference>
<feature type="transmembrane region" description="Helical" evidence="1">
    <location>
        <begin position="253"/>
        <end position="273"/>
    </location>
</feature>
<organism evidence="2 3">
    <name type="scientific">Limnobaculum allomyrinae</name>
    <dbReference type="NCBI Taxonomy" id="2791986"/>
    <lineage>
        <taxon>Bacteria</taxon>
        <taxon>Pseudomonadati</taxon>
        <taxon>Pseudomonadota</taxon>
        <taxon>Gammaproteobacteria</taxon>
        <taxon>Enterobacterales</taxon>
        <taxon>Budviciaceae</taxon>
        <taxon>Limnobaculum</taxon>
    </lineage>
</organism>
<feature type="transmembrane region" description="Helical" evidence="1">
    <location>
        <begin position="24"/>
        <end position="41"/>
    </location>
</feature>
<feature type="transmembrane region" description="Helical" evidence="1">
    <location>
        <begin position="223"/>
        <end position="241"/>
    </location>
</feature>
<dbReference type="Pfam" id="PF14897">
    <property type="entry name" value="EpsG"/>
    <property type="match status" value="1"/>
</dbReference>
<evidence type="ECO:0000256" key="1">
    <source>
        <dbReference type="SAM" id="Phobius"/>
    </source>
</evidence>
<keyword evidence="3" id="KW-1185">Reference proteome</keyword>
<feature type="transmembrane region" description="Helical" evidence="1">
    <location>
        <begin position="120"/>
        <end position="137"/>
    </location>
</feature>
<evidence type="ECO:0000313" key="2">
    <source>
        <dbReference type="EMBL" id="MBK5145045.1"/>
    </source>
</evidence>
<protein>
    <submittedName>
        <fullName evidence="2">EpsG family protein</fullName>
    </submittedName>
</protein>
<feature type="transmembrane region" description="Helical" evidence="1">
    <location>
        <begin position="280"/>
        <end position="299"/>
    </location>
</feature>
<dbReference type="RefSeq" id="WP_218467719.1">
    <property type="nucleotide sequence ID" value="NZ_JADRCR010000008.1"/>
</dbReference>